<accession>A0ABN3WUK6</accession>
<dbReference type="EMBL" id="BAAAUD010000010">
    <property type="protein sequence ID" value="GAA2925905.1"/>
    <property type="molecule type" value="Genomic_DNA"/>
</dbReference>
<name>A0ABN3WUK6_9ACTN</name>
<evidence type="ECO:0000256" key="1">
    <source>
        <dbReference type="SAM" id="MobiDB-lite"/>
    </source>
</evidence>
<keyword evidence="3" id="KW-1185">Reference proteome</keyword>
<feature type="region of interest" description="Disordered" evidence="1">
    <location>
        <begin position="1"/>
        <end position="31"/>
    </location>
</feature>
<organism evidence="2 3">
    <name type="scientific">Streptomyces enissocaesilis</name>
    <dbReference type="NCBI Taxonomy" id="332589"/>
    <lineage>
        <taxon>Bacteria</taxon>
        <taxon>Bacillati</taxon>
        <taxon>Actinomycetota</taxon>
        <taxon>Actinomycetes</taxon>
        <taxon>Kitasatosporales</taxon>
        <taxon>Streptomycetaceae</taxon>
        <taxon>Streptomyces</taxon>
        <taxon>Streptomyces rochei group</taxon>
    </lineage>
</organism>
<protein>
    <submittedName>
        <fullName evidence="2">Uncharacterized protein</fullName>
    </submittedName>
</protein>
<reference evidence="2 3" key="1">
    <citation type="journal article" date="2019" name="Int. J. Syst. Evol. Microbiol.">
        <title>The Global Catalogue of Microorganisms (GCM) 10K type strain sequencing project: providing services to taxonomists for standard genome sequencing and annotation.</title>
        <authorList>
            <consortium name="The Broad Institute Genomics Platform"/>
            <consortium name="The Broad Institute Genome Sequencing Center for Infectious Disease"/>
            <person name="Wu L."/>
            <person name="Ma J."/>
        </authorList>
    </citation>
    <scope>NUCLEOTIDE SEQUENCE [LARGE SCALE GENOMIC DNA]</scope>
    <source>
        <strain evidence="2 3">JCM 9088</strain>
    </source>
</reference>
<sequence length="74" mass="7369">MGMAQDPGGTGSPASRPLPPPAPAPVGDLRRQTSLFFSSGDAARPGRITAIGVVPGKGTGPGRLKEALATAWSC</sequence>
<evidence type="ECO:0000313" key="2">
    <source>
        <dbReference type="EMBL" id="GAA2925905.1"/>
    </source>
</evidence>
<dbReference type="Proteomes" id="UP001500403">
    <property type="component" value="Unassembled WGS sequence"/>
</dbReference>
<comment type="caution">
    <text evidence="2">The sequence shown here is derived from an EMBL/GenBank/DDBJ whole genome shotgun (WGS) entry which is preliminary data.</text>
</comment>
<gene>
    <name evidence="2" type="ORF">GCM10010446_07790</name>
</gene>
<evidence type="ECO:0000313" key="3">
    <source>
        <dbReference type="Proteomes" id="UP001500403"/>
    </source>
</evidence>
<proteinExistence type="predicted"/>